<dbReference type="AlphaFoldDB" id="A0A317EVW5"/>
<dbReference type="OrthoDB" id="1440774at2"/>
<sequence length="254" mass="29007">MKSFKNKVFKLSLVFLLFSSCVNAQLSATINYKLTIADPATNSTNTTNSILYISNNQSLQIGLDKSVAPKDLDDNTIIEIVKGRPIFILKDFKKKTLLLSDYIGIKTRLVKDTLLNFKWIITKEKRKILNFNCTKAQLNFRGRLYEAWFANDIPIQNGPWKFCGLPGLIIKINDDKKIFTYELTGIDLKTKIDKNIVSVPSSYLKDEPITHKEYIMLLNKKVLAYQKMARVVQTGKEGDYPSPTVVLPSKQEKF</sequence>
<keyword evidence="1" id="KW-0732">Signal</keyword>
<dbReference type="InterPro" id="IPR005901">
    <property type="entry name" value="GLPGLI"/>
</dbReference>
<evidence type="ECO:0008006" key="4">
    <source>
        <dbReference type="Google" id="ProtNLM"/>
    </source>
</evidence>
<evidence type="ECO:0000313" key="2">
    <source>
        <dbReference type="EMBL" id="PWS30665.1"/>
    </source>
</evidence>
<dbReference type="NCBIfam" id="TIGR01200">
    <property type="entry name" value="GLPGLI"/>
    <property type="match status" value="1"/>
</dbReference>
<proteinExistence type="predicted"/>
<feature type="chain" id="PRO_5016403297" description="GLPGLI family protein" evidence="1">
    <location>
        <begin position="25"/>
        <end position="254"/>
    </location>
</feature>
<protein>
    <recommendedName>
        <fullName evidence="4">GLPGLI family protein</fullName>
    </recommendedName>
</protein>
<accession>A0A317EVW5</accession>
<reference evidence="3" key="1">
    <citation type="submission" date="2018-05" db="EMBL/GenBank/DDBJ databases">
        <title>Pedobacter paludis sp. nov., isolated from wetland soil.</title>
        <authorList>
            <person name="Zhang Y."/>
        </authorList>
    </citation>
    <scope>NUCLEOTIDE SEQUENCE [LARGE SCALE GENOMIC DNA]</scope>
    <source>
        <strain evidence="3">R-8</strain>
    </source>
</reference>
<dbReference type="Proteomes" id="UP000245391">
    <property type="component" value="Unassembled WGS sequence"/>
</dbReference>
<dbReference type="EMBL" id="QGNY01000006">
    <property type="protein sequence ID" value="PWS30665.1"/>
    <property type="molecule type" value="Genomic_DNA"/>
</dbReference>
<evidence type="ECO:0000256" key="1">
    <source>
        <dbReference type="SAM" id="SignalP"/>
    </source>
</evidence>
<feature type="signal peptide" evidence="1">
    <location>
        <begin position="1"/>
        <end position="24"/>
    </location>
</feature>
<keyword evidence="3" id="KW-1185">Reference proteome</keyword>
<name>A0A317EVW5_9SPHI</name>
<organism evidence="2 3">
    <name type="scientific">Pedobacter paludis</name>
    <dbReference type="NCBI Taxonomy" id="2203212"/>
    <lineage>
        <taxon>Bacteria</taxon>
        <taxon>Pseudomonadati</taxon>
        <taxon>Bacteroidota</taxon>
        <taxon>Sphingobacteriia</taxon>
        <taxon>Sphingobacteriales</taxon>
        <taxon>Sphingobacteriaceae</taxon>
        <taxon>Pedobacter</taxon>
    </lineage>
</organism>
<gene>
    <name evidence="2" type="ORF">DF947_17205</name>
</gene>
<dbReference type="Pfam" id="PF09697">
    <property type="entry name" value="Porph_ging"/>
    <property type="match status" value="1"/>
</dbReference>
<evidence type="ECO:0000313" key="3">
    <source>
        <dbReference type="Proteomes" id="UP000245391"/>
    </source>
</evidence>
<comment type="caution">
    <text evidence="2">The sequence shown here is derived from an EMBL/GenBank/DDBJ whole genome shotgun (WGS) entry which is preliminary data.</text>
</comment>
<dbReference type="PROSITE" id="PS51257">
    <property type="entry name" value="PROKAR_LIPOPROTEIN"/>
    <property type="match status" value="1"/>
</dbReference>
<dbReference type="RefSeq" id="WP_109931282.1">
    <property type="nucleotide sequence ID" value="NZ_QGNY01000006.1"/>
</dbReference>